<reference evidence="9 10" key="1">
    <citation type="submission" date="2016-10" db="EMBL/GenBank/DDBJ databases">
        <title>Genome sequencing of Aspergillus oryzae BCC7051.</title>
        <authorList>
            <person name="Thammarongtham C."/>
            <person name="Vorapreeda T."/>
            <person name="Nookaew I."/>
            <person name="Srisuk T."/>
            <person name="Land M."/>
            <person name="Jeennor S."/>
            <person name="Laoteng K."/>
        </authorList>
    </citation>
    <scope>NUCLEOTIDE SEQUENCE [LARGE SCALE GENOMIC DNA]</scope>
    <source>
        <strain evidence="9 10">BCC7051</strain>
    </source>
</reference>
<proteinExistence type="predicted"/>
<evidence type="ECO:0000313" key="9">
    <source>
        <dbReference type="EMBL" id="OOO12177.1"/>
    </source>
</evidence>
<evidence type="ECO:0000256" key="4">
    <source>
        <dbReference type="ARBA" id="ARBA00023125"/>
    </source>
</evidence>
<evidence type="ECO:0000256" key="7">
    <source>
        <dbReference type="SAM" id="MobiDB-lite"/>
    </source>
</evidence>
<evidence type="ECO:0000256" key="2">
    <source>
        <dbReference type="ARBA" id="ARBA00022833"/>
    </source>
</evidence>
<organism evidence="9 10">
    <name type="scientific">Aspergillus oryzae</name>
    <name type="common">Yellow koji mold</name>
    <dbReference type="NCBI Taxonomy" id="5062"/>
    <lineage>
        <taxon>Eukaryota</taxon>
        <taxon>Fungi</taxon>
        <taxon>Dikarya</taxon>
        <taxon>Ascomycota</taxon>
        <taxon>Pezizomycotina</taxon>
        <taxon>Eurotiomycetes</taxon>
        <taxon>Eurotiomycetidae</taxon>
        <taxon>Eurotiales</taxon>
        <taxon>Aspergillaceae</taxon>
        <taxon>Aspergillus</taxon>
        <taxon>Aspergillus subgen. Circumdati</taxon>
    </lineage>
</organism>
<dbReference type="Proteomes" id="UP000190312">
    <property type="component" value="Unassembled WGS sequence"/>
</dbReference>
<dbReference type="GO" id="GO:0003677">
    <property type="term" value="F:DNA binding"/>
    <property type="evidence" value="ECO:0007669"/>
    <property type="project" value="UniProtKB-KW"/>
</dbReference>
<name>A0A1S9DT11_ASPOZ</name>
<evidence type="ECO:0000256" key="6">
    <source>
        <dbReference type="ARBA" id="ARBA00023242"/>
    </source>
</evidence>
<dbReference type="EMBL" id="MKZY01000003">
    <property type="protein sequence ID" value="OOO12177.1"/>
    <property type="molecule type" value="Genomic_DNA"/>
</dbReference>
<dbReference type="Pfam" id="PF00172">
    <property type="entry name" value="Zn_clus"/>
    <property type="match status" value="1"/>
</dbReference>
<dbReference type="InterPro" id="IPR001138">
    <property type="entry name" value="Zn2Cys6_DnaBD"/>
</dbReference>
<dbReference type="InterPro" id="IPR052360">
    <property type="entry name" value="Transcr_Regulatory_Proteins"/>
</dbReference>
<sequence length="677" mass="76604">MARTLETVSRNVHEAYTPEDKGSNAFCFPLILAMNGIKRRSRTGCLTCRARRVKCDERKPMCERCEFANVECAGYPEKRSLAVQRSMRRSTSTTTTASVSDPGHPRDATIRPQVRLDGLPLIALPNNPTSLQLPHARARDILAFHQFLFRTMPILFPPASLSFWRDYVCQEAWGIEYVFDAVVALGCMHRATLLLSQQTESDRDHGFDTKVIAVQMYSNALKGVSDSLACTQISMALLLAVLILFAYTESFDGNVPATIRHIHMANHYFRAMCSSSTPETEQFKTPIELCLHDLDIIRRVTLPDLKVIRMISPLYRPSIIPSDASAPLQEYLDFSPKHLLQQLLDIGSMDSDIKPLVWCPVAAHRRLMPEERIVGFIKQLKEWKNTNGILFHKLGVDEALSEPINFDLATLANISIPAPPHANLPRDFCLILVLYVFYRTRLSWALSIYNGGESDLELETYHFTYQLLRFVTTALDSPRPSFDGLPFGCEALRVGLSPILFLAGQSCPRPTWLRWILFELDRSGREGVCNSKAFATSLEVLSTLEKRVRREPRRPDVEYFTPPHQRVISVIFPGLNGRGYVTYYAQIRPGEQIDSQESHIPLCIASWASSANGGRPVVTTCDGTDVPFSEWVMDRPLVKEWAQWLTFSEFDLTQTLHDHINGSRLLVDRDKVAGSKW</sequence>
<keyword evidence="1" id="KW-0479">Metal-binding</keyword>
<dbReference type="PROSITE" id="PS50048">
    <property type="entry name" value="ZN2_CY6_FUNGAL_2"/>
    <property type="match status" value="1"/>
</dbReference>
<gene>
    <name evidence="9" type="ORF">OAory_01086470</name>
</gene>
<dbReference type="PANTHER" id="PTHR36206">
    <property type="entry name" value="ASPERCRYPTIN BIOSYNTHESIS CLUSTER-SPECIFIC TRANSCRIPTION REGULATOR ATNN-RELATED"/>
    <property type="match status" value="1"/>
</dbReference>
<dbReference type="InterPro" id="IPR021858">
    <property type="entry name" value="Fun_TF"/>
</dbReference>
<keyword evidence="6" id="KW-0539">Nucleus</keyword>
<dbReference type="OrthoDB" id="5130013at2759"/>
<keyword evidence="4 9" id="KW-0238">DNA-binding</keyword>
<accession>A0A1S9DT11</accession>
<dbReference type="Gene3D" id="4.10.240.10">
    <property type="entry name" value="Zn(2)-C6 fungal-type DNA-binding domain"/>
    <property type="match status" value="1"/>
</dbReference>
<dbReference type="PROSITE" id="PS00463">
    <property type="entry name" value="ZN2_CY6_FUNGAL_1"/>
    <property type="match status" value="1"/>
</dbReference>
<dbReference type="eggNOG" id="ENOG502S31D">
    <property type="taxonomic scope" value="Eukaryota"/>
</dbReference>
<evidence type="ECO:0000256" key="3">
    <source>
        <dbReference type="ARBA" id="ARBA00023015"/>
    </source>
</evidence>
<comment type="caution">
    <text evidence="9">The sequence shown here is derived from an EMBL/GenBank/DDBJ whole genome shotgun (WGS) entry which is preliminary data.</text>
</comment>
<keyword evidence="3" id="KW-0805">Transcription regulation</keyword>
<keyword evidence="5" id="KW-0804">Transcription</keyword>
<dbReference type="GO" id="GO:0008270">
    <property type="term" value="F:zinc ion binding"/>
    <property type="evidence" value="ECO:0007669"/>
    <property type="project" value="InterPro"/>
</dbReference>
<protein>
    <submittedName>
        <fullName evidence="9">Zn(2)-C6 fungal-type DNA-binding domain</fullName>
    </submittedName>
</protein>
<dbReference type="CDD" id="cd00067">
    <property type="entry name" value="GAL4"/>
    <property type="match status" value="1"/>
</dbReference>
<dbReference type="GO" id="GO:0000981">
    <property type="term" value="F:DNA-binding transcription factor activity, RNA polymerase II-specific"/>
    <property type="evidence" value="ECO:0007669"/>
    <property type="project" value="InterPro"/>
</dbReference>
<dbReference type="Pfam" id="PF11951">
    <property type="entry name" value="Fungal_trans_2"/>
    <property type="match status" value="1"/>
</dbReference>
<evidence type="ECO:0000259" key="8">
    <source>
        <dbReference type="PROSITE" id="PS50048"/>
    </source>
</evidence>
<dbReference type="VEuPathDB" id="FungiDB:AO090102000003"/>
<dbReference type="GO" id="GO:0009893">
    <property type="term" value="P:positive regulation of metabolic process"/>
    <property type="evidence" value="ECO:0007669"/>
    <property type="project" value="UniProtKB-ARBA"/>
</dbReference>
<feature type="region of interest" description="Disordered" evidence="7">
    <location>
        <begin position="83"/>
        <end position="110"/>
    </location>
</feature>
<feature type="compositionally biased region" description="Low complexity" evidence="7">
    <location>
        <begin position="89"/>
        <end position="100"/>
    </location>
</feature>
<dbReference type="AlphaFoldDB" id="A0A1S9DT11"/>
<keyword evidence="2" id="KW-0862">Zinc</keyword>
<evidence type="ECO:0000256" key="5">
    <source>
        <dbReference type="ARBA" id="ARBA00023163"/>
    </source>
</evidence>
<dbReference type="PANTHER" id="PTHR36206:SF13">
    <property type="entry name" value="TRANSCRIPTIONAL REGULATORY PROTEIN MOC3"/>
    <property type="match status" value="1"/>
</dbReference>
<feature type="domain" description="Zn(2)-C6 fungal-type" evidence="8">
    <location>
        <begin position="44"/>
        <end position="72"/>
    </location>
</feature>
<dbReference type="SMART" id="SM00066">
    <property type="entry name" value="GAL4"/>
    <property type="match status" value="1"/>
</dbReference>
<evidence type="ECO:0000256" key="1">
    <source>
        <dbReference type="ARBA" id="ARBA00022723"/>
    </source>
</evidence>
<dbReference type="SUPFAM" id="SSF57701">
    <property type="entry name" value="Zn2/Cys6 DNA-binding domain"/>
    <property type="match status" value="1"/>
</dbReference>
<evidence type="ECO:0000313" key="10">
    <source>
        <dbReference type="Proteomes" id="UP000190312"/>
    </source>
</evidence>
<dbReference type="InterPro" id="IPR036864">
    <property type="entry name" value="Zn2-C6_fun-type_DNA-bd_sf"/>
</dbReference>